<gene>
    <name evidence="5" type="ORF">PX52LOC_00751</name>
</gene>
<feature type="compositionally biased region" description="Pro residues" evidence="2">
    <location>
        <begin position="243"/>
        <end position="252"/>
    </location>
</feature>
<feature type="chain" id="PRO_5023040511" evidence="4">
    <location>
        <begin position="28"/>
        <end position="429"/>
    </location>
</feature>
<feature type="compositionally biased region" description="Acidic residues" evidence="2">
    <location>
        <begin position="404"/>
        <end position="417"/>
    </location>
</feature>
<accession>A0A5C1A6K9</accession>
<dbReference type="RefSeq" id="WP_149108823.1">
    <property type="nucleotide sequence ID" value="NZ_CP042425.1"/>
</dbReference>
<feature type="coiled-coil region" evidence="1">
    <location>
        <begin position="272"/>
        <end position="333"/>
    </location>
</feature>
<keyword evidence="3" id="KW-1133">Transmembrane helix</keyword>
<keyword evidence="1" id="KW-0175">Coiled coil</keyword>
<feature type="region of interest" description="Disordered" evidence="2">
    <location>
        <begin position="214"/>
        <end position="267"/>
    </location>
</feature>
<keyword evidence="5" id="KW-0645">Protease</keyword>
<keyword evidence="3" id="KW-0472">Membrane</keyword>
<feature type="compositionally biased region" description="Basic and acidic residues" evidence="2">
    <location>
        <begin position="418"/>
        <end position="429"/>
    </location>
</feature>
<evidence type="ECO:0000313" key="6">
    <source>
        <dbReference type="Proteomes" id="UP000324974"/>
    </source>
</evidence>
<dbReference type="GO" id="GO:0006508">
    <property type="term" value="P:proteolysis"/>
    <property type="evidence" value="ECO:0007669"/>
    <property type="project" value="UniProtKB-KW"/>
</dbReference>
<feature type="transmembrane region" description="Helical" evidence="3">
    <location>
        <begin position="359"/>
        <end position="380"/>
    </location>
</feature>
<evidence type="ECO:0000256" key="3">
    <source>
        <dbReference type="SAM" id="Phobius"/>
    </source>
</evidence>
<keyword evidence="4" id="KW-0732">Signal</keyword>
<protein>
    <submittedName>
        <fullName evidence="5">Serine protease</fullName>
    </submittedName>
</protein>
<organism evidence="5 6">
    <name type="scientific">Limnoglobus roseus</name>
    <dbReference type="NCBI Taxonomy" id="2598579"/>
    <lineage>
        <taxon>Bacteria</taxon>
        <taxon>Pseudomonadati</taxon>
        <taxon>Planctomycetota</taxon>
        <taxon>Planctomycetia</taxon>
        <taxon>Gemmatales</taxon>
        <taxon>Gemmataceae</taxon>
        <taxon>Limnoglobus</taxon>
    </lineage>
</organism>
<proteinExistence type="predicted"/>
<dbReference type="EMBL" id="CP042425">
    <property type="protein sequence ID" value="QEL13893.1"/>
    <property type="molecule type" value="Genomic_DNA"/>
</dbReference>
<evidence type="ECO:0000256" key="4">
    <source>
        <dbReference type="SAM" id="SignalP"/>
    </source>
</evidence>
<reference evidence="6" key="1">
    <citation type="submission" date="2019-08" db="EMBL/GenBank/DDBJ databases">
        <title>Limnoglobus roseus gen. nov., sp. nov., a novel freshwater planctomycete with a giant genome from the family Gemmataceae.</title>
        <authorList>
            <person name="Kulichevskaya I.S."/>
            <person name="Naumoff D.G."/>
            <person name="Miroshnikov K."/>
            <person name="Ivanova A."/>
            <person name="Philippov D.A."/>
            <person name="Hakobyan A."/>
            <person name="Rijpstra I.C."/>
            <person name="Sinninghe Damste J.S."/>
            <person name="Liesack W."/>
            <person name="Dedysh S.N."/>
        </authorList>
    </citation>
    <scope>NUCLEOTIDE SEQUENCE [LARGE SCALE GENOMIC DNA]</scope>
    <source>
        <strain evidence="6">PX52</strain>
    </source>
</reference>
<name>A0A5C1A6K9_9BACT</name>
<dbReference type="Proteomes" id="UP000324974">
    <property type="component" value="Chromosome"/>
</dbReference>
<sequence length="429" mass="45908">MFALPRAKFVPLFALVSLALNPTGLLAEDVQERSKLVGKKEDSRRIVGYEAMSSKQSPLIGFEFGIGNKSPFVQVSAFRPIFKGDETSRPAAGLFADATVKGRKVKTPVHTTEKVVAKDGYAVSKVVVQYGLWIDSIQVHFARIKGDGLNLGDTYYTNYLGSTEARGAYTTLDSEGRLIVGVTGTMDDVKAVGFGLVYSGKAPPKPVKAAPVMLPQSTAPEPTGGLDMKPAPGSGSRVQLPAFDPPAQPAPANPGKSAPAKPAPREMDPAVKAKIEQQNAEAAKQFAKLSGEFQQQQAELRKQLATVPKWDPAANQEAGQEAMRKALDEAEAREDLTADQRAELAQLRKMFGLEPKSSLWMSVAVGLGVCGLVGAGAYFFMGRNAGPLPKAGRRLPVARRVADDVDAEPLDVDDDEADSPHDSRRPARD</sequence>
<keyword evidence="5" id="KW-0378">Hydrolase</keyword>
<evidence type="ECO:0000313" key="5">
    <source>
        <dbReference type="EMBL" id="QEL13893.1"/>
    </source>
</evidence>
<evidence type="ECO:0000256" key="2">
    <source>
        <dbReference type="SAM" id="MobiDB-lite"/>
    </source>
</evidence>
<dbReference type="AlphaFoldDB" id="A0A5C1A6K9"/>
<feature type="region of interest" description="Disordered" evidence="2">
    <location>
        <begin position="404"/>
        <end position="429"/>
    </location>
</feature>
<dbReference type="KEGG" id="lrs:PX52LOC_00751"/>
<keyword evidence="3" id="KW-0812">Transmembrane</keyword>
<evidence type="ECO:0000256" key="1">
    <source>
        <dbReference type="SAM" id="Coils"/>
    </source>
</evidence>
<feature type="signal peptide" evidence="4">
    <location>
        <begin position="1"/>
        <end position="27"/>
    </location>
</feature>
<keyword evidence="6" id="KW-1185">Reference proteome</keyword>
<dbReference type="GO" id="GO:0008233">
    <property type="term" value="F:peptidase activity"/>
    <property type="evidence" value="ECO:0007669"/>
    <property type="project" value="UniProtKB-KW"/>
</dbReference>